<dbReference type="Gene3D" id="3.90.226.10">
    <property type="entry name" value="2-enoyl-CoA Hydratase, Chain A, domain 1"/>
    <property type="match status" value="1"/>
</dbReference>
<evidence type="ECO:0000313" key="7">
    <source>
        <dbReference type="EMBL" id="TQM97754.1"/>
    </source>
</evidence>
<evidence type="ECO:0000256" key="4">
    <source>
        <dbReference type="ARBA" id="ARBA00023709"/>
    </source>
</evidence>
<dbReference type="Gene3D" id="1.10.12.10">
    <property type="entry name" value="Lyase 2-enoyl-coa Hydratase, Chain A, domain 2"/>
    <property type="match status" value="1"/>
</dbReference>
<dbReference type="OrthoDB" id="8452484at2"/>
<dbReference type="InterPro" id="IPR001753">
    <property type="entry name" value="Enoyl-CoA_hydra/iso"/>
</dbReference>
<evidence type="ECO:0000256" key="2">
    <source>
        <dbReference type="ARBA" id="ARBA00012076"/>
    </source>
</evidence>
<evidence type="ECO:0000313" key="8">
    <source>
        <dbReference type="Proteomes" id="UP000315133"/>
    </source>
</evidence>
<dbReference type="PANTHER" id="PTHR11941:SF54">
    <property type="entry name" value="ENOYL-COA HYDRATASE, MITOCHONDRIAL"/>
    <property type="match status" value="1"/>
</dbReference>
<comment type="caution">
    <text evidence="7">The sequence shown here is derived from an EMBL/GenBank/DDBJ whole genome shotgun (WGS) entry which is preliminary data.</text>
</comment>
<keyword evidence="3" id="KW-0456">Lyase</keyword>
<dbReference type="Proteomes" id="UP000315133">
    <property type="component" value="Unassembled WGS sequence"/>
</dbReference>
<accession>A0A543KRQ5</accession>
<evidence type="ECO:0000256" key="1">
    <source>
        <dbReference type="ARBA" id="ARBA00005254"/>
    </source>
</evidence>
<dbReference type="GO" id="GO:0006635">
    <property type="term" value="P:fatty acid beta-oxidation"/>
    <property type="evidence" value="ECO:0007669"/>
    <property type="project" value="TreeGrafter"/>
</dbReference>
<organism evidence="7 8">
    <name type="scientific">Ornithinimicrobium humiphilum</name>
    <dbReference type="NCBI Taxonomy" id="125288"/>
    <lineage>
        <taxon>Bacteria</taxon>
        <taxon>Bacillati</taxon>
        <taxon>Actinomycetota</taxon>
        <taxon>Actinomycetes</taxon>
        <taxon>Micrococcales</taxon>
        <taxon>Ornithinimicrobiaceae</taxon>
        <taxon>Ornithinimicrobium</taxon>
    </lineage>
</organism>
<keyword evidence="8" id="KW-1185">Reference proteome</keyword>
<dbReference type="Pfam" id="PF00378">
    <property type="entry name" value="ECH_1"/>
    <property type="match status" value="1"/>
</dbReference>
<evidence type="ECO:0000256" key="6">
    <source>
        <dbReference type="RuleBase" id="RU003707"/>
    </source>
</evidence>
<dbReference type="InterPro" id="IPR014748">
    <property type="entry name" value="Enoyl-CoA_hydra_C"/>
</dbReference>
<dbReference type="InterPro" id="IPR018376">
    <property type="entry name" value="Enoyl-CoA_hyd/isom_CS"/>
</dbReference>
<dbReference type="PROSITE" id="PS00166">
    <property type="entry name" value="ENOYL_COA_HYDRATASE"/>
    <property type="match status" value="1"/>
</dbReference>
<comment type="similarity">
    <text evidence="1 6">Belongs to the enoyl-CoA hydratase/isomerase family.</text>
</comment>
<name>A0A543KRQ5_9MICO</name>
<evidence type="ECO:0000256" key="3">
    <source>
        <dbReference type="ARBA" id="ARBA00023239"/>
    </source>
</evidence>
<reference evidence="7 8" key="1">
    <citation type="submission" date="2019-06" db="EMBL/GenBank/DDBJ databases">
        <title>Sequencing the genomes of 1000 actinobacteria strains.</title>
        <authorList>
            <person name="Klenk H.-P."/>
        </authorList>
    </citation>
    <scope>NUCLEOTIDE SEQUENCE [LARGE SCALE GENOMIC DNA]</scope>
    <source>
        <strain evidence="7 8">DSM 12362</strain>
    </source>
</reference>
<dbReference type="FunFam" id="1.10.12.10:FF:000001">
    <property type="entry name" value="Probable enoyl-CoA hydratase, mitochondrial"/>
    <property type="match status" value="1"/>
</dbReference>
<dbReference type="InterPro" id="IPR029045">
    <property type="entry name" value="ClpP/crotonase-like_dom_sf"/>
</dbReference>
<protein>
    <recommendedName>
        <fullName evidence="2">enoyl-CoA hydratase</fullName>
        <ecNumber evidence="2">4.2.1.17</ecNumber>
    </recommendedName>
</protein>
<comment type="catalytic activity">
    <reaction evidence="5">
        <text>a 4-saturated-(3S)-3-hydroxyacyl-CoA = a (3E)-enoyl-CoA + H2O</text>
        <dbReference type="Rhea" id="RHEA:20724"/>
        <dbReference type="ChEBI" id="CHEBI:15377"/>
        <dbReference type="ChEBI" id="CHEBI:58521"/>
        <dbReference type="ChEBI" id="CHEBI:137480"/>
        <dbReference type="EC" id="4.2.1.17"/>
    </reaction>
</comment>
<dbReference type="AlphaFoldDB" id="A0A543KRQ5"/>
<gene>
    <name evidence="7" type="ORF">FB476_2679</name>
</gene>
<proteinExistence type="inferred from homology"/>
<dbReference type="PANTHER" id="PTHR11941">
    <property type="entry name" value="ENOYL-COA HYDRATASE-RELATED"/>
    <property type="match status" value="1"/>
</dbReference>
<dbReference type="SUPFAM" id="SSF52096">
    <property type="entry name" value="ClpP/crotonase"/>
    <property type="match status" value="1"/>
</dbReference>
<dbReference type="CDD" id="cd06558">
    <property type="entry name" value="crotonase-like"/>
    <property type="match status" value="1"/>
</dbReference>
<dbReference type="RefSeq" id="WP_141819557.1">
    <property type="nucleotide sequence ID" value="NZ_BAAAIL010000001.1"/>
</dbReference>
<dbReference type="EC" id="4.2.1.17" evidence="2"/>
<evidence type="ECO:0000256" key="5">
    <source>
        <dbReference type="ARBA" id="ARBA00023717"/>
    </source>
</evidence>
<dbReference type="GO" id="GO:0004300">
    <property type="term" value="F:enoyl-CoA hydratase activity"/>
    <property type="evidence" value="ECO:0007669"/>
    <property type="project" value="UniProtKB-EC"/>
</dbReference>
<dbReference type="EMBL" id="VFPU01000001">
    <property type="protein sequence ID" value="TQM97754.1"/>
    <property type="molecule type" value="Genomic_DNA"/>
</dbReference>
<comment type="catalytic activity">
    <reaction evidence="4">
        <text>a (3S)-3-hydroxyacyl-CoA = a (2E)-enoyl-CoA + H2O</text>
        <dbReference type="Rhea" id="RHEA:16105"/>
        <dbReference type="ChEBI" id="CHEBI:15377"/>
        <dbReference type="ChEBI" id="CHEBI:57318"/>
        <dbReference type="ChEBI" id="CHEBI:58856"/>
        <dbReference type="EC" id="4.2.1.17"/>
    </reaction>
</comment>
<sequence length="258" mass="26929">MSDVGVIHVVPRDGWVVLRIDHPAARNALTDDLLQALADHAEAADRDPEVRAIVLAGSERVFASGADLRSLARRTAMAAMDGDRTRNWSRLRGLSTPTVAAVSGYCLGGGAELAMMCDVVVASPSLKLGLPETALGLLPGAGGTQMLPRAVGKAVAMDMVLTGRVLSADEALAMGVVSRVSEEGAWLELAEEVAATIASRSSVAQRLAKQAVRTAFETGLGAGVEAERALFTAAFSSDDATEGVAAFLDKRPPTWTHR</sequence>
<dbReference type="FunFam" id="3.90.226.10:FF:000009">
    <property type="entry name" value="Carnitinyl-CoA dehydratase"/>
    <property type="match status" value="1"/>
</dbReference>